<feature type="domain" description="HTH lacI-type" evidence="4">
    <location>
        <begin position="15"/>
        <end position="69"/>
    </location>
</feature>
<evidence type="ECO:0000256" key="3">
    <source>
        <dbReference type="ARBA" id="ARBA00023163"/>
    </source>
</evidence>
<dbReference type="Gene3D" id="1.10.260.40">
    <property type="entry name" value="lambda repressor-like DNA-binding domains"/>
    <property type="match status" value="1"/>
</dbReference>
<dbReference type="PANTHER" id="PTHR30146">
    <property type="entry name" value="LACI-RELATED TRANSCRIPTIONAL REPRESSOR"/>
    <property type="match status" value="1"/>
</dbReference>
<evidence type="ECO:0000256" key="2">
    <source>
        <dbReference type="ARBA" id="ARBA00023125"/>
    </source>
</evidence>
<keyword evidence="3" id="KW-0804">Transcription</keyword>
<reference evidence="5 6" key="1">
    <citation type="submission" date="2020-08" db="EMBL/GenBank/DDBJ databases">
        <title>Genomic Encyclopedia of Type Strains, Phase IV (KMG-V): Genome sequencing to study the core and pangenomes of soil and plant-associated prokaryotes.</title>
        <authorList>
            <person name="Whitman W."/>
        </authorList>
    </citation>
    <scope>NUCLEOTIDE SEQUENCE [LARGE SCALE GENOMIC DNA]</scope>
    <source>
        <strain evidence="5 6">SEMIA 4011</strain>
    </source>
</reference>
<dbReference type="Pfam" id="PF13377">
    <property type="entry name" value="Peripla_BP_3"/>
    <property type="match status" value="1"/>
</dbReference>
<dbReference type="InterPro" id="IPR046335">
    <property type="entry name" value="LacI/GalR-like_sensor"/>
</dbReference>
<dbReference type="GO" id="GO:0003700">
    <property type="term" value="F:DNA-binding transcription factor activity"/>
    <property type="evidence" value="ECO:0007669"/>
    <property type="project" value="TreeGrafter"/>
</dbReference>
<organism evidence="5 6">
    <name type="scientific">Rhizobium leguminosarum</name>
    <dbReference type="NCBI Taxonomy" id="384"/>
    <lineage>
        <taxon>Bacteria</taxon>
        <taxon>Pseudomonadati</taxon>
        <taxon>Pseudomonadota</taxon>
        <taxon>Alphaproteobacteria</taxon>
        <taxon>Hyphomicrobiales</taxon>
        <taxon>Rhizobiaceae</taxon>
        <taxon>Rhizobium/Agrobacterium group</taxon>
        <taxon>Rhizobium</taxon>
    </lineage>
</organism>
<keyword evidence="1" id="KW-0805">Transcription regulation</keyword>
<dbReference type="CDD" id="cd06278">
    <property type="entry name" value="PBP1_LacI-like"/>
    <property type="match status" value="1"/>
</dbReference>
<dbReference type="Gene3D" id="3.40.50.2300">
    <property type="match status" value="2"/>
</dbReference>
<evidence type="ECO:0000313" key="6">
    <source>
        <dbReference type="Proteomes" id="UP000517187"/>
    </source>
</evidence>
<dbReference type="SMART" id="SM00354">
    <property type="entry name" value="HTH_LACI"/>
    <property type="match status" value="1"/>
</dbReference>
<protein>
    <submittedName>
        <fullName evidence="5">LacI family transcriptional regulator</fullName>
    </submittedName>
</protein>
<proteinExistence type="predicted"/>
<name>A0A7W9ZN56_RHILE</name>
<dbReference type="EMBL" id="JACIIJ010000001">
    <property type="protein sequence ID" value="MBB6219723.1"/>
    <property type="molecule type" value="Genomic_DNA"/>
</dbReference>
<dbReference type="CDD" id="cd01392">
    <property type="entry name" value="HTH_LacI"/>
    <property type="match status" value="1"/>
</dbReference>
<evidence type="ECO:0000259" key="4">
    <source>
        <dbReference type="PROSITE" id="PS50932"/>
    </source>
</evidence>
<dbReference type="Proteomes" id="UP000517187">
    <property type="component" value="Unassembled WGS sequence"/>
</dbReference>
<dbReference type="InterPro" id="IPR000843">
    <property type="entry name" value="HTH_LacI"/>
</dbReference>
<accession>A0A7W9ZN56</accession>
<dbReference type="SUPFAM" id="SSF53822">
    <property type="entry name" value="Periplasmic binding protein-like I"/>
    <property type="match status" value="1"/>
</dbReference>
<evidence type="ECO:0000313" key="5">
    <source>
        <dbReference type="EMBL" id="MBB6219723.1"/>
    </source>
</evidence>
<dbReference type="GO" id="GO:0000976">
    <property type="term" value="F:transcription cis-regulatory region binding"/>
    <property type="evidence" value="ECO:0007669"/>
    <property type="project" value="TreeGrafter"/>
</dbReference>
<dbReference type="PROSITE" id="PS50932">
    <property type="entry name" value="HTH_LACI_2"/>
    <property type="match status" value="1"/>
</dbReference>
<sequence length="341" mass="37339">MFILFSSGGVMRKRATAKQVAEAAGVSKWTVIRAFTPGASITEESKRKVLEMAAALNYTPNLLARSLATNSTRQVAVFVDDFANPQKLPFLETLTEQLQAAGLVAMLININNHFDHVNALLHADQRQVDAIILFGTAFRDETLTDLQLGHGMPPMFVLARDSQIDGVPAVVCDAELALRDIVRHLHERGYRRPGFMSGAAALSTALRRRQHYVEFWAEHGIQNISLLSADRYSADAGAASVRAYLASTPADERVDVLMCENDILALGAMDEIRGNFGLKIPEDIAIVGFDNYELGGSYGYGLTTYEQPREEMVRAVVGMIKATVEPETVTLPGRLVVRSST</sequence>
<dbReference type="Pfam" id="PF00356">
    <property type="entry name" value="LacI"/>
    <property type="match status" value="1"/>
</dbReference>
<dbReference type="PANTHER" id="PTHR30146:SF109">
    <property type="entry name" value="HTH-TYPE TRANSCRIPTIONAL REGULATOR GALS"/>
    <property type="match status" value="1"/>
</dbReference>
<keyword evidence="2" id="KW-0238">DNA-binding</keyword>
<dbReference type="InterPro" id="IPR010982">
    <property type="entry name" value="Lambda_DNA-bd_dom_sf"/>
</dbReference>
<dbReference type="SUPFAM" id="SSF47413">
    <property type="entry name" value="lambda repressor-like DNA-binding domains"/>
    <property type="match status" value="1"/>
</dbReference>
<comment type="caution">
    <text evidence="5">The sequence shown here is derived from an EMBL/GenBank/DDBJ whole genome shotgun (WGS) entry which is preliminary data.</text>
</comment>
<evidence type="ECO:0000256" key="1">
    <source>
        <dbReference type="ARBA" id="ARBA00023015"/>
    </source>
</evidence>
<dbReference type="AlphaFoldDB" id="A0A7W9ZN56"/>
<gene>
    <name evidence="5" type="ORF">GGE66_000667</name>
</gene>
<dbReference type="InterPro" id="IPR028082">
    <property type="entry name" value="Peripla_BP_I"/>
</dbReference>